<reference evidence="1 2" key="1">
    <citation type="submission" date="2012-02" db="EMBL/GenBank/DDBJ databases">
        <title>The Genome Sequence of Bacteroides finegoldii CL09T03C10.</title>
        <authorList>
            <consortium name="The Broad Institute Genome Sequencing Platform"/>
            <person name="Earl A."/>
            <person name="Ward D."/>
            <person name="Feldgarden M."/>
            <person name="Gevers D."/>
            <person name="Zitomersky N.L."/>
            <person name="Coyne M.J."/>
            <person name="Comstock L.E."/>
            <person name="Young S.K."/>
            <person name="Zeng Q."/>
            <person name="Gargeya S."/>
            <person name="Fitzgerald M."/>
            <person name="Haas B."/>
            <person name="Abouelleil A."/>
            <person name="Alvarado L."/>
            <person name="Arachchi H.M."/>
            <person name="Berlin A."/>
            <person name="Chapman S.B."/>
            <person name="Gearin G."/>
            <person name="Goldberg J."/>
            <person name="Griggs A."/>
            <person name="Gujja S."/>
            <person name="Hansen M."/>
            <person name="Heiman D."/>
            <person name="Howarth C."/>
            <person name="Larimer J."/>
            <person name="Lui A."/>
            <person name="MacDonald P.J.P."/>
            <person name="McCowen C."/>
            <person name="Montmayeur A."/>
            <person name="Murphy C."/>
            <person name="Neiman D."/>
            <person name="Pearson M."/>
            <person name="Priest M."/>
            <person name="Roberts A."/>
            <person name="Saif S."/>
            <person name="Shea T."/>
            <person name="Sisk P."/>
            <person name="Stolte C."/>
            <person name="Sykes S."/>
            <person name="Wortman J."/>
            <person name="Nusbaum C."/>
            <person name="Birren B."/>
        </authorList>
    </citation>
    <scope>NUCLEOTIDE SEQUENCE [LARGE SCALE GENOMIC DNA]</scope>
    <source>
        <strain evidence="1 2">CL09T03C10</strain>
    </source>
</reference>
<gene>
    <name evidence="1" type="ORF">HMPREF1057_03640</name>
</gene>
<evidence type="ECO:0000313" key="2">
    <source>
        <dbReference type="Proteomes" id="UP000007995"/>
    </source>
</evidence>
<organism evidence="1 2">
    <name type="scientific">Bacteroides finegoldii CL09T03C10</name>
    <dbReference type="NCBI Taxonomy" id="997888"/>
    <lineage>
        <taxon>Bacteria</taxon>
        <taxon>Pseudomonadati</taxon>
        <taxon>Bacteroidota</taxon>
        <taxon>Bacteroidia</taxon>
        <taxon>Bacteroidales</taxon>
        <taxon>Bacteroidaceae</taxon>
        <taxon>Bacteroides</taxon>
    </lineage>
</organism>
<accession>K5CAW8</accession>
<protein>
    <recommendedName>
        <fullName evidence="3">Arm DNA-binding domain-containing protein</fullName>
    </recommendedName>
</protein>
<evidence type="ECO:0008006" key="3">
    <source>
        <dbReference type="Google" id="ProtNLM"/>
    </source>
</evidence>
<dbReference type="Proteomes" id="UP000007995">
    <property type="component" value="Unassembled WGS sequence"/>
</dbReference>
<comment type="caution">
    <text evidence="1">The sequence shown here is derived from an EMBL/GenBank/DDBJ whole genome shotgun (WGS) entry which is preliminary data.</text>
</comment>
<name>K5CAW8_9BACE</name>
<dbReference type="EMBL" id="AGXW01000012">
    <property type="protein sequence ID" value="EKJ90099.1"/>
    <property type="molecule type" value="Genomic_DNA"/>
</dbReference>
<sequence length="127" mass="15164">MEKQLFVKLSLNFNLRSFKDESVMAIIYAVVNFNGQQFKVNTNMKVYKPNWDYRNQKAKVEPYLTKQENLNNSIANKKIIEIREKFEELKLSLFNKSIDNITQMKGLRTIDCGRRKFSIMMQHHVLR</sequence>
<proteinExistence type="predicted"/>
<dbReference type="RefSeq" id="WP_007766412.1">
    <property type="nucleotide sequence ID" value="NZ_AKBZ01000002.1"/>
</dbReference>
<dbReference type="AlphaFoldDB" id="K5CAW8"/>
<evidence type="ECO:0000313" key="1">
    <source>
        <dbReference type="EMBL" id="EKJ90099.1"/>
    </source>
</evidence>
<dbReference type="HOGENOM" id="CLU_1966135_0_0_10"/>